<organism evidence="5 7">
    <name type="scientific">Chitinophaga sancti</name>
    <dbReference type="NCBI Taxonomy" id="1004"/>
    <lineage>
        <taxon>Bacteria</taxon>
        <taxon>Pseudomonadati</taxon>
        <taxon>Bacteroidota</taxon>
        <taxon>Chitinophagia</taxon>
        <taxon>Chitinophagales</taxon>
        <taxon>Chitinophagaceae</taxon>
        <taxon>Chitinophaga</taxon>
    </lineage>
</organism>
<evidence type="ECO:0000313" key="6">
    <source>
        <dbReference type="EMBL" id="WQG86654.1"/>
    </source>
</evidence>
<keyword evidence="8" id="KW-1185">Reference proteome</keyword>
<feature type="domain" description="HTH marR-type" evidence="4">
    <location>
        <begin position="7"/>
        <end position="141"/>
    </location>
</feature>
<dbReference type="PANTHER" id="PTHR42756">
    <property type="entry name" value="TRANSCRIPTIONAL REGULATOR, MARR"/>
    <property type="match status" value="1"/>
</dbReference>
<accession>A0A1K1Q8E5</accession>
<dbReference type="PROSITE" id="PS50995">
    <property type="entry name" value="HTH_MARR_2"/>
    <property type="match status" value="1"/>
</dbReference>
<dbReference type="EMBL" id="CP140154">
    <property type="protein sequence ID" value="WQG86654.1"/>
    <property type="molecule type" value="Genomic_DNA"/>
</dbReference>
<gene>
    <name evidence="5" type="ORF">SAMN05661012_02523</name>
    <name evidence="6" type="ORF">SR876_17090</name>
</gene>
<keyword evidence="3" id="KW-0804">Transcription</keyword>
<dbReference type="SMART" id="SM00347">
    <property type="entry name" value="HTH_MARR"/>
    <property type="match status" value="1"/>
</dbReference>
<evidence type="ECO:0000256" key="3">
    <source>
        <dbReference type="ARBA" id="ARBA00023163"/>
    </source>
</evidence>
<dbReference type="GO" id="GO:0003700">
    <property type="term" value="F:DNA-binding transcription factor activity"/>
    <property type="evidence" value="ECO:0007669"/>
    <property type="project" value="InterPro"/>
</dbReference>
<dbReference type="PROSITE" id="PS01117">
    <property type="entry name" value="HTH_MARR_1"/>
    <property type="match status" value="1"/>
</dbReference>
<dbReference type="GO" id="GO:0003677">
    <property type="term" value="F:DNA binding"/>
    <property type="evidence" value="ECO:0007669"/>
    <property type="project" value="UniProtKB-KW"/>
</dbReference>
<dbReference type="STRING" id="1004.SAMN05661012_02523"/>
<reference evidence="5 7" key="1">
    <citation type="submission" date="2016-11" db="EMBL/GenBank/DDBJ databases">
        <authorList>
            <person name="Jaros S."/>
            <person name="Januszkiewicz K."/>
            <person name="Wedrychowicz H."/>
        </authorList>
    </citation>
    <scope>NUCLEOTIDE SEQUENCE [LARGE SCALE GENOMIC DNA]</scope>
    <source>
        <strain evidence="5 7">DSM 784</strain>
    </source>
</reference>
<protein>
    <submittedName>
        <fullName evidence="5">DNA-binding transcriptional regulator, MarR family</fullName>
    </submittedName>
    <submittedName>
        <fullName evidence="6">MarR family winged helix-turn-helix transcriptional regulator</fullName>
    </submittedName>
</protein>
<dbReference type="AlphaFoldDB" id="A0A1K1Q8E5"/>
<evidence type="ECO:0000259" key="4">
    <source>
        <dbReference type="PROSITE" id="PS50995"/>
    </source>
</evidence>
<dbReference type="InterPro" id="IPR000835">
    <property type="entry name" value="HTH_MarR-typ"/>
</dbReference>
<evidence type="ECO:0000256" key="2">
    <source>
        <dbReference type="ARBA" id="ARBA00023125"/>
    </source>
</evidence>
<sequence>MPNTFVTNPSFFKLDATLKRIRNYWQKTFDIHKVDITVDQWLLIENLYKHKKITHNELAKLTSKDITTVSRIIELLVKKELVLREGSPQDRRKVFLQLTVKGAEKYKEARPLVLEMRKTGWNHLSEGDFQELTRILDVIYNNVPDEVTLTKQVPEEK</sequence>
<dbReference type="EMBL" id="FPIZ01000007">
    <property type="protein sequence ID" value="SFW55961.1"/>
    <property type="molecule type" value="Genomic_DNA"/>
</dbReference>
<dbReference type="Pfam" id="PF01047">
    <property type="entry name" value="MarR"/>
    <property type="match status" value="1"/>
</dbReference>
<keyword evidence="2 5" id="KW-0238">DNA-binding</keyword>
<dbReference type="InterPro" id="IPR036390">
    <property type="entry name" value="WH_DNA-bd_sf"/>
</dbReference>
<dbReference type="InterPro" id="IPR036388">
    <property type="entry name" value="WH-like_DNA-bd_sf"/>
</dbReference>
<reference evidence="6 8" key="2">
    <citation type="submission" date="2023-11" db="EMBL/GenBank/DDBJ databases">
        <title>MicrobeMod: A computational toolkit for identifying prokaryotic methylation and restriction-modification with nanopore sequencing.</title>
        <authorList>
            <person name="Crits-Christoph A."/>
            <person name="Kang S.C."/>
            <person name="Lee H."/>
            <person name="Ostrov N."/>
        </authorList>
    </citation>
    <scope>NUCLEOTIDE SEQUENCE [LARGE SCALE GENOMIC DNA]</scope>
    <source>
        <strain evidence="6 8">ATCC 23090</strain>
    </source>
</reference>
<dbReference type="Proteomes" id="UP000183788">
    <property type="component" value="Unassembled WGS sequence"/>
</dbReference>
<dbReference type="RefSeq" id="WP_072360482.1">
    <property type="nucleotide sequence ID" value="NZ_CBHWAX010000015.1"/>
</dbReference>
<evidence type="ECO:0000256" key="1">
    <source>
        <dbReference type="ARBA" id="ARBA00023015"/>
    </source>
</evidence>
<dbReference type="SUPFAM" id="SSF46785">
    <property type="entry name" value="Winged helix' DNA-binding domain"/>
    <property type="match status" value="1"/>
</dbReference>
<dbReference type="PANTHER" id="PTHR42756:SF1">
    <property type="entry name" value="TRANSCRIPTIONAL REPRESSOR OF EMRAB OPERON"/>
    <property type="match status" value="1"/>
</dbReference>
<evidence type="ECO:0000313" key="5">
    <source>
        <dbReference type="EMBL" id="SFW55961.1"/>
    </source>
</evidence>
<dbReference type="Gene3D" id="1.10.10.10">
    <property type="entry name" value="Winged helix-like DNA-binding domain superfamily/Winged helix DNA-binding domain"/>
    <property type="match status" value="1"/>
</dbReference>
<dbReference type="InterPro" id="IPR023187">
    <property type="entry name" value="Tscrpt_reg_MarR-type_CS"/>
</dbReference>
<proteinExistence type="predicted"/>
<evidence type="ECO:0000313" key="8">
    <source>
        <dbReference type="Proteomes" id="UP001326715"/>
    </source>
</evidence>
<dbReference type="OrthoDB" id="5327581at2"/>
<keyword evidence="1" id="KW-0805">Transcription regulation</keyword>
<evidence type="ECO:0000313" key="7">
    <source>
        <dbReference type="Proteomes" id="UP000183788"/>
    </source>
</evidence>
<dbReference type="Proteomes" id="UP001326715">
    <property type="component" value="Chromosome"/>
</dbReference>
<name>A0A1K1Q8E5_9BACT</name>